<evidence type="ECO:0000313" key="3">
    <source>
        <dbReference type="Proteomes" id="UP000677082"/>
    </source>
</evidence>
<feature type="transmembrane region" description="Helical" evidence="1">
    <location>
        <begin position="320"/>
        <end position="338"/>
    </location>
</feature>
<name>A0A919W8L2_9ACTN</name>
<reference evidence="2 3" key="1">
    <citation type="submission" date="2021-03" db="EMBL/GenBank/DDBJ databases">
        <title>Whole genome shotgun sequence of Actinoplanes toevensis NBRC 105298.</title>
        <authorList>
            <person name="Komaki H."/>
            <person name="Tamura T."/>
        </authorList>
    </citation>
    <scope>NUCLEOTIDE SEQUENCE [LARGE SCALE GENOMIC DNA]</scope>
    <source>
        <strain evidence="2 3">NBRC 105298</strain>
    </source>
</reference>
<protein>
    <recommendedName>
        <fullName evidence="4">ABC-2 type transport system permease protein</fullName>
    </recommendedName>
</protein>
<comment type="caution">
    <text evidence="2">The sequence shown here is derived from an EMBL/GenBank/DDBJ whole genome shotgun (WGS) entry which is preliminary data.</text>
</comment>
<dbReference type="EMBL" id="BOQN01000082">
    <property type="protein sequence ID" value="GIM94446.1"/>
    <property type="molecule type" value="Genomic_DNA"/>
</dbReference>
<feature type="transmembrane region" description="Helical" evidence="1">
    <location>
        <begin position="145"/>
        <end position="170"/>
    </location>
</feature>
<feature type="transmembrane region" description="Helical" evidence="1">
    <location>
        <begin position="31"/>
        <end position="54"/>
    </location>
</feature>
<evidence type="ECO:0000313" key="2">
    <source>
        <dbReference type="EMBL" id="GIM94446.1"/>
    </source>
</evidence>
<sequence length="532" mass="54843">MAVTGKVGAWPFVRLKLRLTANGLRGRSSRIALFVLGALFAGFFAIVGYSSFAIPGVADSLFAAESALPLGGAALVLGWLFLPLVFFGVDESLDPARFALLPLHRRTLITGLFAAALAGLPALATLVASAGMVDTVARLGGPAAAGVQAVGILLGLLLCVAVSRAVTSAFATALRSRRSRDLAAISLALLAAAIGPLQLAALAGAQRADWDTVASVSRVVAWTPLGAPYSIGLDVAAGRAWQVPLKLLISLAAIAALLWWWSRTVESAMVGTAGSSTNRTSASTRSPVDLLLLRWAPRTRFGALVSREIRYWWRDARRRANLITFSIASLFLPISLAVSTSSPGGTTIFVGVLAALALANQFGFDGTAYAANITTGVPGRVEINARAVAHAIYTIPMLLATATLIAVLSADPARLAGTLGLLLAAYGVGLGLVLPLSIRAAYALPDTPNPFAMSSGGGAAKGFLTLAVLLAGVVVSLPLQLIALFTAPVWLWIGLPAGIAYGAAGYLIGSGIAADQLDKRMPELLAAVTPNR</sequence>
<organism evidence="2 3">
    <name type="scientific">Paractinoplanes toevensis</name>
    <dbReference type="NCBI Taxonomy" id="571911"/>
    <lineage>
        <taxon>Bacteria</taxon>
        <taxon>Bacillati</taxon>
        <taxon>Actinomycetota</taxon>
        <taxon>Actinomycetes</taxon>
        <taxon>Micromonosporales</taxon>
        <taxon>Micromonosporaceae</taxon>
        <taxon>Paractinoplanes</taxon>
    </lineage>
</organism>
<feature type="transmembrane region" description="Helical" evidence="1">
    <location>
        <begin position="182"/>
        <end position="203"/>
    </location>
</feature>
<feature type="transmembrane region" description="Helical" evidence="1">
    <location>
        <begin position="420"/>
        <end position="442"/>
    </location>
</feature>
<keyword evidence="1" id="KW-0812">Transmembrane</keyword>
<dbReference type="Proteomes" id="UP000677082">
    <property type="component" value="Unassembled WGS sequence"/>
</dbReference>
<feature type="transmembrane region" description="Helical" evidence="1">
    <location>
        <begin position="385"/>
        <end position="408"/>
    </location>
</feature>
<evidence type="ECO:0008006" key="4">
    <source>
        <dbReference type="Google" id="ProtNLM"/>
    </source>
</evidence>
<accession>A0A919W8L2</accession>
<keyword evidence="1" id="KW-1133">Transmembrane helix</keyword>
<feature type="transmembrane region" description="Helical" evidence="1">
    <location>
        <begin position="344"/>
        <end position="364"/>
    </location>
</feature>
<feature type="transmembrane region" description="Helical" evidence="1">
    <location>
        <begin position="66"/>
        <end position="87"/>
    </location>
</feature>
<gene>
    <name evidence="2" type="ORF">Ato02nite_062390</name>
</gene>
<dbReference type="AlphaFoldDB" id="A0A919W8L2"/>
<feature type="transmembrane region" description="Helical" evidence="1">
    <location>
        <begin position="489"/>
        <end position="514"/>
    </location>
</feature>
<proteinExistence type="predicted"/>
<feature type="transmembrane region" description="Helical" evidence="1">
    <location>
        <begin position="463"/>
        <end position="483"/>
    </location>
</feature>
<evidence type="ECO:0000256" key="1">
    <source>
        <dbReference type="SAM" id="Phobius"/>
    </source>
</evidence>
<feature type="transmembrane region" description="Helical" evidence="1">
    <location>
        <begin position="108"/>
        <end position="133"/>
    </location>
</feature>
<keyword evidence="3" id="KW-1185">Reference proteome</keyword>
<feature type="transmembrane region" description="Helical" evidence="1">
    <location>
        <begin position="243"/>
        <end position="261"/>
    </location>
</feature>
<keyword evidence="1" id="KW-0472">Membrane</keyword>